<feature type="compositionally biased region" description="Basic and acidic residues" evidence="1">
    <location>
        <begin position="376"/>
        <end position="433"/>
    </location>
</feature>
<feature type="compositionally biased region" description="Basic and acidic residues" evidence="1">
    <location>
        <begin position="446"/>
        <end position="475"/>
    </location>
</feature>
<name>A0A9N9N4I9_9GLOM</name>
<organism evidence="2 3">
    <name type="scientific">Acaulospora morrowiae</name>
    <dbReference type="NCBI Taxonomy" id="94023"/>
    <lineage>
        <taxon>Eukaryota</taxon>
        <taxon>Fungi</taxon>
        <taxon>Fungi incertae sedis</taxon>
        <taxon>Mucoromycota</taxon>
        <taxon>Glomeromycotina</taxon>
        <taxon>Glomeromycetes</taxon>
        <taxon>Diversisporales</taxon>
        <taxon>Acaulosporaceae</taxon>
        <taxon>Acaulospora</taxon>
    </lineage>
</organism>
<protein>
    <submittedName>
        <fullName evidence="2">6783_t:CDS:1</fullName>
    </submittedName>
</protein>
<evidence type="ECO:0000256" key="1">
    <source>
        <dbReference type="SAM" id="MobiDB-lite"/>
    </source>
</evidence>
<dbReference type="Proteomes" id="UP000789342">
    <property type="component" value="Unassembled WGS sequence"/>
</dbReference>
<feature type="compositionally biased region" description="Low complexity" evidence="1">
    <location>
        <begin position="130"/>
        <end position="141"/>
    </location>
</feature>
<dbReference type="AlphaFoldDB" id="A0A9N9N4I9"/>
<feature type="compositionally biased region" description="Polar residues" evidence="1">
    <location>
        <begin position="224"/>
        <end position="258"/>
    </location>
</feature>
<reference evidence="2" key="1">
    <citation type="submission" date="2021-06" db="EMBL/GenBank/DDBJ databases">
        <authorList>
            <person name="Kallberg Y."/>
            <person name="Tangrot J."/>
            <person name="Rosling A."/>
        </authorList>
    </citation>
    <scope>NUCLEOTIDE SEQUENCE</scope>
    <source>
        <strain evidence="2">CL551</strain>
    </source>
</reference>
<feature type="compositionally biased region" description="Low complexity" evidence="1">
    <location>
        <begin position="72"/>
        <end position="84"/>
    </location>
</feature>
<gene>
    <name evidence="2" type="ORF">AMORRO_LOCUS12086</name>
</gene>
<evidence type="ECO:0000313" key="2">
    <source>
        <dbReference type="EMBL" id="CAG8700257.1"/>
    </source>
</evidence>
<sequence>MSNQLDILFGQLQQQVEELTADLARDDSDGQQNHKRSSKNEKPDLDHFSIEYIQEEVSKINLILKERRLKNSTATATRPRPTSPQTDLASLRNSKSSSPFGKLSPDSIRTGATSLHKKSVSSSNIDHLISQTSSVGKSSVSEKNLNMPTKNGAEKKLSSSISASELRSAPPSNLLRYKSLARNNIIVPSNSQKNTNIIAITSRPPLLRNKRSVELSSRIPDPSIPSNGSNSQRISQNGNGIKRSSSITNTFPTSSSDPFTAGSLLSRESSKRKVQASLNVNRGSGKTLISQVRGSQEYFPSQRGHVDVEEKKKRGSQEYSPLQRGHVDVEEKKKRGSQEYSPLQRGLVDGNTKFVENDQKFSRSVGQKERNHRRSRSMERGHEDAQDTLHRPGRTREKEYNERNRGRSRSRERGVDDYRERSGRVRERDDRSRARSRSHEKRKPRTHEQSYDLDLVRSPERKSLRRGERMPEDRGVRERIPEDRVGVRERIPEDRVGVRERIPEDRSGIRERIPEDRSGIRERILEERGGVRERIPEDR</sequence>
<feature type="region of interest" description="Disordered" evidence="1">
    <location>
        <begin position="71"/>
        <end position="169"/>
    </location>
</feature>
<feature type="compositionally biased region" description="Polar residues" evidence="1">
    <location>
        <begin position="85"/>
        <end position="99"/>
    </location>
</feature>
<dbReference type="EMBL" id="CAJVPV010016898">
    <property type="protein sequence ID" value="CAG8700257.1"/>
    <property type="molecule type" value="Genomic_DNA"/>
</dbReference>
<feature type="compositionally biased region" description="Basic and acidic residues" evidence="1">
    <location>
        <begin position="355"/>
        <end position="369"/>
    </location>
</feature>
<feature type="compositionally biased region" description="Basic and acidic residues" evidence="1">
    <location>
        <begin position="304"/>
        <end position="316"/>
    </location>
</feature>
<dbReference type="OrthoDB" id="10625659at2759"/>
<evidence type="ECO:0000313" key="3">
    <source>
        <dbReference type="Proteomes" id="UP000789342"/>
    </source>
</evidence>
<feature type="compositionally biased region" description="Basic residues" evidence="1">
    <location>
        <begin position="434"/>
        <end position="445"/>
    </location>
</feature>
<keyword evidence="3" id="KW-1185">Reference proteome</keyword>
<feature type="compositionally biased region" description="Basic and acidic residues" evidence="1">
    <location>
        <begin position="325"/>
        <end position="337"/>
    </location>
</feature>
<comment type="caution">
    <text evidence="2">The sequence shown here is derived from an EMBL/GenBank/DDBJ whole genome shotgun (WGS) entry which is preliminary data.</text>
</comment>
<accession>A0A9N9N4I9</accession>
<feature type="non-terminal residue" evidence="2">
    <location>
        <position position="1"/>
    </location>
</feature>
<feature type="compositionally biased region" description="Polar residues" evidence="1">
    <location>
        <begin position="276"/>
        <end position="294"/>
    </location>
</feature>
<feature type="region of interest" description="Disordered" evidence="1">
    <location>
        <begin position="213"/>
        <end position="475"/>
    </location>
</feature>
<feature type="compositionally biased region" description="Low complexity" evidence="1">
    <location>
        <begin position="158"/>
        <end position="168"/>
    </location>
</feature>
<proteinExistence type="predicted"/>